<dbReference type="PROSITE" id="PS50994">
    <property type="entry name" value="INTEGRASE"/>
    <property type="match status" value="1"/>
</dbReference>
<dbReference type="PANTHER" id="PTHR47515">
    <property type="entry name" value="LOW CALCIUM RESPONSE LOCUS PROTEIN T"/>
    <property type="match status" value="1"/>
</dbReference>
<name>A0A4R7KEH3_9CLOT</name>
<dbReference type="EMBL" id="SOAZ01000015">
    <property type="protein sequence ID" value="TDT51971.1"/>
    <property type="molecule type" value="Genomic_DNA"/>
</dbReference>
<dbReference type="InterPro" id="IPR001584">
    <property type="entry name" value="Integrase_cat-core"/>
</dbReference>
<proteinExistence type="predicted"/>
<dbReference type="Pfam" id="PF00665">
    <property type="entry name" value="rve"/>
    <property type="match status" value="1"/>
</dbReference>
<dbReference type="Pfam" id="PF13333">
    <property type="entry name" value="rve_2"/>
    <property type="match status" value="1"/>
</dbReference>
<dbReference type="GO" id="GO:0003676">
    <property type="term" value="F:nucleic acid binding"/>
    <property type="evidence" value="ECO:0007669"/>
    <property type="project" value="InterPro"/>
</dbReference>
<organism evidence="2 3">
    <name type="scientific">Fonticella tunisiensis</name>
    <dbReference type="NCBI Taxonomy" id="1096341"/>
    <lineage>
        <taxon>Bacteria</taxon>
        <taxon>Bacillati</taxon>
        <taxon>Bacillota</taxon>
        <taxon>Clostridia</taxon>
        <taxon>Eubacteriales</taxon>
        <taxon>Clostridiaceae</taxon>
        <taxon>Fonticella</taxon>
    </lineage>
</organism>
<sequence>MAFKRNFNLKINKKKVYRLCKELNILRPQREIKPKHPRKIAKNRTVTASNQLWETDIKYGYIEGEDRFFYIMSIIDVADRDIVAHYIGLNCTGEDAVRLLKIALRKRQLYDAEIKPVIRSDNGPQYISHAFVSACEELGIEHERIPYKTPNMNAHIEAYHRILEDECLSINVFKSYTEAYKEVNDFVKKYSTKRIHSATKYMPPREYYEYLQRTNEKVNIRL</sequence>
<evidence type="ECO:0000259" key="1">
    <source>
        <dbReference type="PROSITE" id="PS50994"/>
    </source>
</evidence>
<dbReference type="InterPro" id="IPR012337">
    <property type="entry name" value="RNaseH-like_sf"/>
</dbReference>
<accession>A0A4R7KEH3</accession>
<dbReference type="Gene3D" id="3.30.420.10">
    <property type="entry name" value="Ribonuclease H-like superfamily/Ribonuclease H"/>
    <property type="match status" value="1"/>
</dbReference>
<reference evidence="2 3" key="1">
    <citation type="submission" date="2019-03" db="EMBL/GenBank/DDBJ databases">
        <title>Genomic Encyclopedia of Type Strains, Phase IV (KMG-IV): sequencing the most valuable type-strain genomes for metagenomic binning, comparative biology and taxonomic classification.</title>
        <authorList>
            <person name="Goeker M."/>
        </authorList>
    </citation>
    <scope>NUCLEOTIDE SEQUENCE [LARGE SCALE GENOMIC DNA]</scope>
    <source>
        <strain evidence="2 3">DSM 24455</strain>
    </source>
</reference>
<keyword evidence="3" id="KW-1185">Reference proteome</keyword>
<protein>
    <submittedName>
        <fullName evidence="2">Transposase InsO family protein</fullName>
    </submittedName>
</protein>
<evidence type="ECO:0000313" key="2">
    <source>
        <dbReference type="EMBL" id="TDT51971.1"/>
    </source>
</evidence>
<dbReference type="InterPro" id="IPR036397">
    <property type="entry name" value="RNaseH_sf"/>
</dbReference>
<dbReference type="AlphaFoldDB" id="A0A4R7KEH3"/>
<evidence type="ECO:0000313" key="3">
    <source>
        <dbReference type="Proteomes" id="UP000295325"/>
    </source>
</evidence>
<dbReference type="SUPFAM" id="SSF53098">
    <property type="entry name" value="Ribonuclease H-like"/>
    <property type="match status" value="1"/>
</dbReference>
<dbReference type="PANTHER" id="PTHR47515:SF2">
    <property type="entry name" value="INTEGRASE CORE DOMAIN PROTEIN"/>
    <property type="match status" value="1"/>
</dbReference>
<gene>
    <name evidence="2" type="ORF">EDD71_1152</name>
</gene>
<dbReference type="GO" id="GO:0015074">
    <property type="term" value="P:DNA integration"/>
    <property type="evidence" value="ECO:0007669"/>
    <property type="project" value="InterPro"/>
</dbReference>
<feature type="domain" description="Integrase catalytic" evidence="1">
    <location>
        <begin position="33"/>
        <end position="211"/>
    </location>
</feature>
<comment type="caution">
    <text evidence="2">The sequence shown here is derived from an EMBL/GenBank/DDBJ whole genome shotgun (WGS) entry which is preliminary data.</text>
</comment>
<dbReference type="Proteomes" id="UP000295325">
    <property type="component" value="Unassembled WGS sequence"/>
</dbReference>